<evidence type="ECO:0000313" key="2">
    <source>
        <dbReference type="EMBL" id="JAD25115.1"/>
    </source>
</evidence>
<evidence type="ECO:0000256" key="1">
    <source>
        <dbReference type="SAM" id="Phobius"/>
    </source>
</evidence>
<protein>
    <submittedName>
        <fullName evidence="2">Uncharacterized protein</fullName>
    </submittedName>
</protein>
<keyword evidence="1" id="KW-1133">Transmembrane helix</keyword>
<organism evidence="2">
    <name type="scientific">Arundo donax</name>
    <name type="common">Giant reed</name>
    <name type="synonym">Donax arundinaceus</name>
    <dbReference type="NCBI Taxonomy" id="35708"/>
    <lineage>
        <taxon>Eukaryota</taxon>
        <taxon>Viridiplantae</taxon>
        <taxon>Streptophyta</taxon>
        <taxon>Embryophyta</taxon>
        <taxon>Tracheophyta</taxon>
        <taxon>Spermatophyta</taxon>
        <taxon>Magnoliopsida</taxon>
        <taxon>Liliopsida</taxon>
        <taxon>Poales</taxon>
        <taxon>Poaceae</taxon>
        <taxon>PACMAD clade</taxon>
        <taxon>Arundinoideae</taxon>
        <taxon>Arundineae</taxon>
        <taxon>Arundo</taxon>
    </lineage>
</organism>
<reference evidence="2" key="2">
    <citation type="journal article" date="2015" name="Data Brief">
        <title>Shoot transcriptome of the giant reed, Arundo donax.</title>
        <authorList>
            <person name="Barrero R.A."/>
            <person name="Guerrero F.D."/>
            <person name="Moolhuijzen P."/>
            <person name="Goolsby J.A."/>
            <person name="Tidwell J."/>
            <person name="Bellgard S.E."/>
            <person name="Bellgard M.I."/>
        </authorList>
    </citation>
    <scope>NUCLEOTIDE SEQUENCE</scope>
    <source>
        <tissue evidence="2">Shoot tissue taken approximately 20 cm above the soil surface</tissue>
    </source>
</reference>
<feature type="transmembrane region" description="Helical" evidence="1">
    <location>
        <begin position="20"/>
        <end position="43"/>
    </location>
</feature>
<keyword evidence="1" id="KW-0472">Membrane</keyword>
<keyword evidence="1" id="KW-0812">Transmembrane</keyword>
<name>A0A0A8YI48_ARUDO</name>
<proteinExistence type="predicted"/>
<dbReference type="EMBL" id="GBRH01272780">
    <property type="protein sequence ID" value="JAD25115.1"/>
    <property type="molecule type" value="Transcribed_RNA"/>
</dbReference>
<dbReference type="AlphaFoldDB" id="A0A0A8YI48"/>
<sequence>MLFHSLMPVDMPSNLDLNCLFLSTVYILPLLSDQMFTCISCFARLKRRSAKHSILLLLRERKRNEQRGRWLLWQESGRGRKD</sequence>
<accession>A0A0A8YI48</accession>
<reference evidence="2" key="1">
    <citation type="submission" date="2014-09" db="EMBL/GenBank/DDBJ databases">
        <authorList>
            <person name="Magalhaes I.L.F."/>
            <person name="Oliveira U."/>
            <person name="Santos F.R."/>
            <person name="Vidigal T.H.D.A."/>
            <person name="Brescovit A.D."/>
            <person name="Santos A.J."/>
        </authorList>
    </citation>
    <scope>NUCLEOTIDE SEQUENCE</scope>
    <source>
        <tissue evidence="2">Shoot tissue taken approximately 20 cm above the soil surface</tissue>
    </source>
</reference>